<keyword evidence="10 14" id="KW-0560">Oxidoreductase</keyword>
<dbReference type="InterPro" id="IPR050383">
    <property type="entry name" value="GlyoxalaseI/FosfomycinResist"/>
</dbReference>
<organism evidence="16 17">
    <name type="scientific">Planococcus citreus</name>
    <dbReference type="NCBI Taxonomy" id="1373"/>
    <lineage>
        <taxon>Bacteria</taxon>
        <taxon>Bacillati</taxon>
        <taxon>Bacillota</taxon>
        <taxon>Bacilli</taxon>
        <taxon>Bacillales</taxon>
        <taxon>Caryophanaceae</taxon>
        <taxon>Planococcus</taxon>
    </lineage>
</organism>
<dbReference type="InterPro" id="IPR000486">
    <property type="entry name" value="Xdiol_ring_cleave_dOase_1/2"/>
</dbReference>
<dbReference type="Gene3D" id="3.10.180.10">
    <property type="entry name" value="2,3-Dihydroxybiphenyl 1,2-Dioxygenase, domain 1"/>
    <property type="match status" value="2"/>
</dbReference>
<evidence type="ECO:0000313" key="17">
    <source>
        <dbReference type="Proteomes" id="UP000280791"/>
    </source>
</evidence>
<evidence type="ECO:0000256" key="10">
    <source>
        <dbReference type="ARBA" id="ARBA00023002"/>
    </source>
</evidence>
<dbReference type="CDD" id="cd09014">
    <property type="entry name" value="BphC-JF8_C_like"/>
    <property type="match status" value="1"/>
</dbReference>
<dbReference type="AlphaFoldDB" id="A0A497YQ01"/>
<gene>
    <name evidence="16" type="ORF">DFR62_2324</name>
</gene>
<keyword evidence="11 14" id="KW-0408">Iron</keyword>
<keyword evidence="9 14" id="KW-0223">Dioxygenase</keyword>
<dbReference type="EC" id="1.13.11.2" evidence="4"/>
<dbReference type="CDD" id="cd09013">
    <property type="entry name" value="BphC-JF8_N_like"/>
    <property type="match status" value="1"/>
</dbReference>
<evidence type="ECO:0000256" key="5">
    <source>
        <dbReference type="ARBA" id="ARBA00022190"/>
    </source>
</evidence>
<evidence type="ECO:0000256" key="11">
    <source>
        <dbReference type="ARBA" id="ARBA00023004"/>
    </source>
</evidence>
<comment type="catalytic activity">
    <reaction evidence="1">
        <text>catechol + O2 = (2Z,4E)-2-hydroxy-6-oxohexa-2,4-dienoate + H(+)</text>
        <dbReference type="Rhea" id="RHEA:17337"/>
        <dbReference type="ChEBI" id="CHEBI:15378"/>
        <dbReference type="ChEBI" id="CHEBI:15379"/>
        <dbReference type="ChEBI" id="CHEBI:18135"/>
        <dbReference type="ChEBI" id="CHEBI:71198"/>
        <dbReference type="EC" id="1.13.11.2"/>
    </reaction>
</comment>
<dbReference type="Proteomes" id="UP000280791">
    <property type="component" value="Unassembled WGS sequence"/>
</dbReference>
<proteinExistence type="inferred from homology"/>
<comment type="similarity">
    <text evidence="3 14">Belongs to the extradiol ring-cleavage dioxygenase family.</text>
</comment>
<evidence type="ECO:0000256" key="1">
    <source>
        <dbReference type="ARBA" id="ARBA00000163"/>
    </source>
</evidence>
<dbReference type="SUPFAM" id="SSF54593">
    <property type="entry name" value="Glyoxalase/Bleomycin resistance protein/Dihydroxybiphenyl dioxygenase"/>
    <property type="match status" value="1"/>
</dbReference>
<evidence type="ECO:0000256" key="7">
    <source>
        <dbReference type="ARBA" id="ARBA00022737"/>
    </source>
</evidence>
<feature type="domain" description="VOC" evidence="15">
    <location>
        <begin position="18"/>
        <end position="130"/>
    </location>
</feature>
<dbReference type="PROSITE" id="PS51819">
    <property type="entry name" value="VOC"/>
    <property type="match status" value="2"/>
</dbReference>
<evidence type="ECO:0000256" key="12">
    <source>
        <dbReference type="ARBA" id="ARBA00030369"/>
    </source>
</evidence>
<accession>A0A497YQ01</accession>
<dbReference type="NCBIfam" id="TIGR03211">
    <property type="entry name" value="catechol_2_3"/>
    <property type="match status" value="1"/>
</dbReference>
<comment type="cofactor">
    <cofactor evidence="2 14">
        <name>Fe(2+)</name>
        <dbReference type="ChEBI" id="CHEBI:29033"/>
    </cofactor>
</comment>
<name>A0A497YQ01_9BACL</name>
<comment type="caution">
    <text evidence="16">The sequence shown here is derived from an EMBL/GenBank/DDBJ whole genome shotgun (WGS) entry which is preliminary data.</text>
</comment>
<dbReference type="PANTHER" id="PTHR21366:SF19">
    <property type="entry name" value="METAPYROCATECHASE"/>
    <property type="match status" value="1"/>
</dbReference>
<dbReference type="InterPro" id="IPR029068">
    <property type="entry name" value="Glyas_Bleomycin-R_OHBP_Dase"/>
</dbReference>
<dbReference type="PROSITE" id="PS00082">
    <property type="entry name" value="EXTRADIOL_DIOXYGENAS"/>
    <property type="match status" value="1"/>
</dbReference>
<keyword evidence="7" id="KW-0677">Repeat</keyword>
<dbReference type="GO" id="GO:0018577">
    <property type="term" value="F:catechol 2,3-dioxygenase activity"/>
    <property type="evidence" value="ECO:0007669"/>
    <property type="project" value="UniProtKB-EC"/>
</dbReference>
<keyword evidence="6" id="KW-0479">Metal-binding</keyword>
<dbReference type="InterPro" id="IPR037523">
    <property type="entry name" value="VOC_core"/>
</dbReference>
<keyword evidence="17" id="KW-1185">Reference proteome</keyword>
<dbReference type="InterPro" id="IPR017624">
    <property type="entry name" value="Catechol_2-3_dOase"/>
</dbReference>
<reference evidence="16 17" key="1">
    <citation type="submission" date="2018-10" db="EMBL/GenBank/DDBJ databases">
        <title>Genomic Encyclopedia of Type Strains, Phase IV (KMG-IV): sequencing the most valuable type-strain genomes for metagenomic binning, comparative biology and taxonomic classification.</title>
        <authorList>
            <person name="Goeker M."/>
        </authorList>
    </citation>
    <scope>NUCLEOTIDE SEQUENCE [LARGE SCALE GENOMIC DNA]</scope>
    <source>
        <strain evidence="16 17">DSM 20549</strain>
    </source>
</reference>
<evidence type="ECO:0000256" key="4">
    <source>
        <dbReference type="ARBA" id="ARBA00013117"/>
    </source>
</evidence>
<evidence type="ECO:0000259" key="15">
    <source>
        <dbReference type="PROSITE" id="PS51819"/>
    </source>
</evidence>
<feature type="domain" description="VOC" evidence="15">
    <location>
        <begin position="160"/>
        <end position="280"/>
    </location>
</feature>
<evidence type="ECO:0000256" key="13">
    <source>
        <dbReference type="ARBA" id="ARBA00031146"/>
    </source>
</evidence>
<evidence type="ECO:0000256" key="3">
    <source>
        <dbReference type="ARBA" id="ARBA00008784"/>
    </source>
</evidence>
<evidence type="ECO:0000256" key="6">
    <source>
        <dbReference type="ARBA" id="ARBA00022723"/>
    </source>
</evidence>
<evidence type="ECO:0000256" key="9">
    <source>
        <dbReference type="ARBA" id="ARBA00022964"/>
    </source>
</evidence>
<sequence>MTNEMTRQSEEPIFDVAQIVHVEVLSPTPKETVAFYTDMLGMEIVDQVEEKTYMRAYEDSYKYSLIVTEAEEAGLGHVAWRTTSPQALERRVKVLEQSGYGLGWSEEEYGQGPAYQFTTPDGHKMEVLWEVEYYECDEAKRSKLLSRSQKRPLYGVPVRRLDHINLMSSNPEADTKFLVETLGFKIREQIKDNDHVIGTWNSVSNLVHEIAFMQEPNGVKGKLHHVCYWYGIPQNLYDVADLLKDHGHFIEIPPNKHGVSQAFCMYAYEPGGNRVELFGDAGYLIMDPDWKTITWQMKDVPGNGDTWIGAVFPDSFWTYGTPAPATVPLKVAAE</sequence>
<protein>
    <recommendedName>
        <fullName evidence="5">Metapyrocatechase</fullName>
        <ecNumber evidence="4">1.13.11.2</ecNumber>
    </recommendedName>
    <alternativeName>
        <fullName evidence="13">CatO2ase</fullName>
    </alternativeName>
    <alternativeName>
        <fullName evidence="12">Catechol 2,3-dioxygenase</fullName>
    </alternativeName>
</protein>
<dbReference type="GO" id="GO:0008198">
    <property type="term" value="F:ferrous iron binding"/>
    <property type="evidence" value="ECO:0007669"/>
    <property type="project" value="InterPro"/>
</dbReference>
<dbReference type="EMBL" id="RCCP01000003">
    <property type="protein sequence ID" value="RLJ86721.1"/>
    <property type="molecule type" value="Genomic_DNA"/>
</dbReference>
<evidence type="ECO:0000256" key="14">
    <source>
        <dbReference type="RuleBase" id="RU000683"/>
    </source>
</evidence>
<dbReference type="Pfam" id="PF00903">
    <property type="entry name" value="Glyoxalase"/>
    <property type="match status" value="2"/>
</dbReference>
<evidence type="ECO:0000313" key="16">
    <source>
        <dbReference type="EMBL" id="RLJ86721.1"/>
    </source>
</evidence>
<dbReference type="PANTHER" id="PTHR21366">
    <property type="entry name" value="GLYOXALASE FAMILY PROTEIN"/>
    <property type="match status" value="1"/>
</dbReference>
<dbReference type="InterPro" id="IPR004360">
    <property type="entry name" value="Glyas_Fos-R_dOase_dom"/>
</dbReference>
<keyword evidence="8 14" id="KW-0058">Aromatic hydrocarbons catabolism</keyword>
<evidence type="ECO:0000256" key="8">
    <source>
        <dbReference type="ARBA" id="ARBA00022797"/>
    </source>
</evidence>
<evidence type="ECO:0000256" key="2">
    <source>
        <dbReference type="ARBA" id="ARBA00001954"/>
    </source>
</evidence>
<dbReference type="RefSeq" id="WP_241663101.1">
    <property type="nucleotide sequence ID" value="NZ_QBEW01000042.1"/>
</dbReference>